<evidence type="ECO:0000256" key="1">
    <source>
        <dbReference type="SAM" id="MobiDB-lite"/>
    </source>
</evidence>
<protein>
    <submittedName>
        <fullName evidence="2">Uncharacterized protein</fullName>
    </submittedName>
</protein>
<accession>A0A166IV84</accession>
<evidence type="ECO:0000313" key="2">
    <source>
        <dbReference type="EMBL" id="KZP20206.1"/>
    </source>
</evidence>
<evidence type="ECO:0000313" key="3">
    <source>
        <dbReference type="Proteomes" id="UP000076532"/>
    </source>
</evidence>
<dbReference type="EMBL" id="KV417557">
    <property type="protein sequence ID" value="KZP20206.1"/>
    <property type="molecule type" value="Genomic_DNA"/>
</dbReference>
<sequence>MQPTSFKFLVLDLAERFSDKITNIFGPKPSRVYLNGDSWFTAAQEKAALKTSQTLAPFSHKCSNDNLLRRCPAEHFALPCVPQPVSDWDTPSPPRRRSSASSRLGRDSSSSHHSMIDLDFGVPVLDTTRNVLTLKTGVLRRSAPVMSKPGFQFTVTPATPINQSHSHFSGRVHEADQTGAERIIHIIDRESLSAY</sequence>
<organism evidence="2 3">
    <name type="scientific">Athelia psychrophila</name>
    <dbReference type="NCBI Taxonomy" id="1759441"/>
    <lineage>
        <taxon>Eukaryota</taxon>
        <taxon>Fungi</taxon>
        <taxon>Dikarya</taxon>
        <taxon>Basidiomycota</taxon>
        <taxon>Agaricomycotina</taxon>
        <taxon>Agaricomycetes</taxon>
        <taxon>Agaricomycetidae</taxon>
        <taxon>Atheliales</taxon>
        <taxon>Atheliaceae</taxon>
        <taxon>Athelia</taxon>
    </lineage>
</organism>
<reference evidence="2 3" key="1">
    <citation type="journal article" date="2016" name="Mol. Biol. Evol.">
        <title>Comparative Genomics of Early-Diverging Mushroom-Forming Fungi Provides Insights into the Origins of Lignocellulose Decay Capabilities.</title>
        <authorList>
            <person name="Nagy L.G."/>
            <person name="Riley R."/>
            <person name="Tritt A."/>
            <person name="Adam C."/>
            <person name="Daum C."/>
            <person name="Floudas D."/>
            <person name="Sun H."/>
            <person name="Yadav J.S."/>
            <person name="Pangilinan J."/>
            <person name="Larsson K.H."/>
            <person name="Matsuura K."/>
            <person name="Barry K."/>
            <person name="Labutti K."/>
            <person name="Kuo R."/>
            <person name="Ohm R.A."/>
            <person name="Bhattacharya S.S."/>
            <person name="Shirouzu T."/>
            <person name="Yoshinaga Y."/>
            <person name="Martin F.M."/>
            <person name="Grigoriev I.V."/>
            <person name="Hibbett D.S."/>
        </authorList>
    </citation>
    <scope>NUCLEOTIDE SEQUENCE [LARGE SCALE GENOMIC DNA]</scope>
    <source>
        <strain evidence="2 3">CBS 109695</strain>
    </source>
</reference>
<dbReference type="OrthoDB" id="3308314at2759"/>
<feature type="region of interest" description="Disordered" evidence="1">
    <location>
        <begin position="82"/>
        <end position="112"/>
    </location>
</feature>
<gene>
    <name evidence="2" type="ORF">FIBSPDRAFT_932456</name>
</gene>
<name>A0A166IV84_9AGAM</name>
<dbReference type="AlphaFoldDB" id="A0A166IV84"/>
<keyword evidence="3" id="KW-1185">Reference proteome</keyword>
<dbReference type="Proteomes" id="UP000076532">
    <property type="component" value="Unassembled WGS sequence"/>
</dbReference>
<proteinExistence type="predicted"/>